<protein>
    <recommendedName>
        <fullName evidence="1">Polymerase/histidinol phosphatase N-terminal domain-containing protein</fullName>
    </recommendedName>
</protein>
<feature type="domain" description="Polymerase/histidinol phosphatase N-terminal" evidence="1">
    <location>
        <begin position="6"/>
        <end position="74"/>
    </location>
</feature>
<dbReference type="PANTHER" id="PTHR40084:SF1">
    <property type="entry name" value="PHOSPHOTRANSFERASE"/>
    <property type="match status" value="1"/>
</dbReference>
<dbReference type="InterPro" id="IPR004013">
    <property type="entry name" value="PHP_dom"/>
</dbReference>
<dbReference type="Pfam" id="PF02811">
    <property type="entry name" value="PHP"/>
    <property type="match status" value="1"/>
</dbReference>
<dbReference type="EMBL" id="FXTB01000006">
    <property type="protein sequence ID" value="SMO74965.1"/>
    <property type="molecule type" value="Genomic_DNA"/>
</dbReference>
<dbReference type="InterPro" id="IPR016195">
    <property type="entry name" value="Pol/histidinol_Pase-like"/>
</dbReference>
<sequence length="255" mass="28708">MKNYRVDLHIHTVLSPCANLQMSPDVIVERALEQQLDIIGIADHNSTKQCEVIRQMGHEVGLTVLCGAEINTKEEVHCLTFFEDSNQLNQFQQYLDTHLPRIKNKPELFGDQVWVDKDNNILGEELRLLIVGLDASIDEVNRKVAELGGLFIPAHVDKPRNSISSQLGFLPGNLTVSGVELSANANMEAFKNKHPWIKKYSLITNSDAHIPEQIGSSYTIMQLQESSFNEVKMALKNETGRRVLSIMKKGERYGV</sequence>
<keyword evidence="3" id="KW-1185">Reference proteome</keyword>
<dbReference type="SMART" id="SM00481">
    <property type="entry name" value="POLIIIAc"/>
    <property type="match status" value="1"/>
</dbReference>
<gene>
    <name evidence="2" type="ORF">SAMN06265379_106150</name>
</gene>
<dbReference type="Pfam" id="PF13263">
    <property type="entry name" value="PHP_C"/>
    <property type="match status" value="1"/>
</dbReference>
<reference evidence="2 3" key="1">
    <citation type="submission" date="2017-05" db="EMBL/GenBank/DDBJ databases">
        <authorList>
            <person name="Varghese N."/>
            <person name="Submissions S."/>
        </authorList>
    </citation>
    <scope>NUCLEOTIDE SEQUENCE [LARGE SCALE GENOMIC DNA]</scope>
    <source>
        <strain evidence="2 3">DSM 27040</strain>
    </source>
</reference>
<dbReference type="OrthoDB" id="9791620at2"/>
<dbReference type="Proteomes" id="UP000319040">
    <property type="component" value="Unassembled WGS sequence"/>
</dbReference>
<evidence type="ECO:0000313" key="3">
    <source>
        <dbReference type="Proteomes" id="UP000319040"/>
    </source>
</evidence>
<dbReference type="GO" id="GO:0003824">
    <property type="term" value="F:catalytic activity"/>
    <property type="evidence" value="ECO:0007669"/>
    <property type="project" value="InterPro"/>
</dbReference>
<evidence type="ECO:0000259" key="1">
    <source>
        <dbReference type="SMART" id="SM00481"/>
    </source>
</evidence>
<dbReference type="Gene3D" id="3.20.20.140">
    <property type="entry name" value="Metal-dependent hydrolases"/>
    <property type="match status" value="1"/>
</dbReference>
<organism evidence="2 3">
    <name type="scientific">Saccharicrinis carchari</name>
    <dbReference type="NCBI Taxonomy" id="1168039"/>
    <lineage>
        <taxon>Bacteria</taxon>
        <taxon>Pseudomonadati</taxon>
        <taxon>Bacteroidota</taxon>
        <taxon>Bacteroidia</taxon>
        <taxon>Marinilabiliales</taxon>
        <taxon>Marinilabiliaceae</taxon>
        <taxon>Saccharicrinis</taxon>
    </lineage>
</organism>
<name>A0A521DTL5_SACCC</name>
<dbReference type="InterPro" id="IPR003141">
    <property type="entry name" value="Pol/His_phosphatase_N"/>
</dbReference>
<proteinExistence type="predicted"/>
<evidence type="ECO:0000313" key="2">
    <source>
        <dbReference type="EMBL" id="SMO74965.1"/>
    </source>
</evidence>
<dbReference type="CDD" id="cd07432">
    <property type="entry name" value="PHP_HisPPase"/>
    <property type="match status" value="1"/>
</dbReference>
<dbReference type="RefSeq" id="WP_142533856.1">
    <property type="nucleotide sequence ID" value="NZ_FXTB01000006.1"/>
</dbReference>
<accession>A0A521DTL5</accession>
<dbReference type="PANTHER" id="PTHR40084">
    <property type="entry name" value="PHOSPHOHYDROLASE, PHP FAMILY"/>
    <property type="match status" value="1"/>
</dbReference>
<dbReference type="SUPFAM" id="SSF89550">
    <property type="entry name" value="PHP domain-like"/>
    <property type="match status" value="1"/>
</dbReference>
<dbReference type="AlphaFoldDB" id="A0A521DTL5"/>